<evidence type="ECO:0000313" key="14">
    <source>
        <dbReference type="EMBL" id="MBC3539868.1"/>
    </source>
</evidence>
<comment type="subcellular location">
    <subcellularLocation>
        <location evidence="1">Cell membrane</location>
        <topology evidence="1">Multi-pass membrane protein</topology>
    </subcellularLocation>
</comment>
<evidence type="ECO:0000256" key="9">
    <source>
        <dbReference type="ARBA" id="ARBA00023065"/>
    </source>
</evidence>
<feature type="transmembrane region" description="Helical" evidence="12">
    <location>
        <begin position="31"/>
        <end position="55"/>
    </location>
</feature>
<feature type="transmembrane region" description="Helical" evidence="12">
    <location>
        <begin position="99"/>
        <end position="122"/>
    </location>
</feature>
<keyword evidence="15" id="KW-1185">Reference proteome</keyword>
<keyword evidence="6 12" id="KW-0812">Transmembrane</keyword>
<feature type="transmembrane region" description="Helical" evidence="12">
    <location>
        <begin position="6"/>
        <end position="24"/>
    </location>
</feature>
<dbReference type="InterPro" id="IPR006153">
    <property type="entry name" value="Cation/H_exchanger_TM"/>
</dbReference>
<dbReference type="RefSeq" id="WP_186636397.1">
    <property type="nucleotide sequence ID" value="NZ_JACOAF010000021.1"/>
</dbReference>
<evidence type="ECO:0000256" key="4">
    <source>
        <dbReference type="ARBA" id="ARBA00022449"/>
    </source>
</evidence>
<gene>
    <name evidence="14" type="ORF">H7U12_09250</name>
</gene>
<accession>A0ABR6VRN8</accession>
<feature type="transmembrane region" description="Helical" evidence="12">
    <location>
        <begin position="67"/>
        <end position="87"/>
    </location>
</feature>
<dbReference type="PANTHER" id="PTHR10110:SF195">
    <property type="entry name" value="NA(+)_H(+) ANTIPORTER NHAS2"/>
    <property type="match status" value="1"/>
</dbReference>
<evidence type="ECO:0000256" key="8">
    <source>
        <dbReference type="ARBA" id="ARBA00023053"/>
    </source>
</evidence>
<keyword evidence="11" id="KW-0739">Sodium transport</keyword>
<evidence type="ECO:0000313" key="15">
    <source>
        <dbReference type="Proteomes" id="UP000659698"/>
    </source>
</evidence>
<dbReference type="Proteomes" id="UP000659698">
    <property type="component" value="Unassembled WGS sequence"/>
</dbReference>
<sequence length="422" mass="46027">MEPLRLFSIIIALSALLAFINVRFIKLPATIGLMVLALFLSLGILLASSVAPALVDFLRDALVQLDFSGFLLDFMLGFLLFAGALHTDVRKLRVSRRPIIAFATVGTLISTFLLGTLLFYLLPLFELPVAYVHCLLFGALISPTDPIAVLSILKKTGVSEEVETNITGESLFNDGVGVVVFLSILGIAREGIEDVAPSEIGLLLLEEVGGGILLGILLGYVGYRMMKAIDHYQTEVLISLALVMGGSALASFLHFSGPLAMVVAGLFIGNRGVEYAMSQTTTDYIHKFWEMIDEIMNAILFVLIGLELVLIPIHRYFLYVGLVVIVLLLLVRWVSLVLPALMFRFKNRFPGSTLLIMTWGGLRGGISIALALSLTEAMERNLIVSITYIVVLFSIIVQGLTLGNLVKRLNKAQPLKPLEVHG</sequence>
<feature type="transmembrane region" description="Helical" evidence="12">
    <location>
        <begin position="128"/>
        <end position="150"/>
    </location>
</feature>
<keyword evidence="10 12" id="KW-0472">Membrane</keyword>
<comment type="caution">
    <text evidence="14">The sequence shown here is derived from an EMBL/GenBank/DDBJ whole genome shotgun (WGS) entry which is preliminary data.</text>
</comment>
<reference evidence="14 15" key="1">
    <citation type="journal article" date="2019" name="Int. J. Syst. Evol. Microbiol.">
        <title>Rufibacter sediminis sp. nov., isolated from freshwater lake sediment.</title>
        <authorList>
            <person name="Qu J.H."/>
            <person name="Zhang L.J."/>
            <person name="Fu Y.H."/>
            <person name="Li H.F."/>
        </authorList>
    </citation>
    <scope>NUCLEOTIDE SEQUENCE [LARGE SCALE GENOMIC DNA]</scope>
    <source>
        <strain evidence="14 15">H-1</strain>
    </source>
</reference>
<protein>
    <submittedName>
        <fullName evidence="14">Sodium:proton antiporter</fullName>
    </submittedName>
</protein>
<keyword evidence="9" id="KW-0406">Ion transport</keyword>
<evidence type="ECO:0000256" key="7">
    <source>
        <dbReference type="ARBA" id="ARBA00022989"/>
    </source>
</evidence>
<feature type="transmembrane region" description="Helical" evidence="12">
    <location>
        <begin position="200"/>
        <end position="223"/>
    </location>
</feature>
<feature type="transmembrane region" description="Helical" evidence="12">
    <location>
        <begin position="298"/>
        <end position="317"/>
    </location>
</feature>
<evidence type="ECO:0000256" key="10">
    <source>
        <dbReference type="ARBA" id="ARBA00023136"/>
    </source>
</evidence>
<evidence type="ECO:0000256" key="12">
    <source>
        <dbReference type="SAM" id="Phobius"/>
    </source>
</evidence>
<feature type="transmembrane region" description="Helical" evidence="12">
    <location>
        <begin position="386"/>
        <end position="406"/>
    </location>
</feature>
<dbReference type="InterPro" id="IPR038770">
    <property type="entry name" value="Na+/solute_symporter_sf"/>
</dbReference>
<evidence type="ECO:0000256" key="5">
    <source>
        <dbReference type="ARBA" id="ARBA00022475"/>
    </source>
</evidence>
<feature type="transmembrane region" description="Helical" evidence="12">
    <location>
        <begin position="354"/>
        <end position="374"/>
    </location>
</feature>
<feature type="transmembrane region" description="Helical" evidence="12">
    <location>
        <begin position="323"/>
        <end position="342"/>
    </location>
</feature>
<comment type="similarity">
    <text evidence="2">Belongs to the monovalent cation:proton antiporter 1 (CPA1) transporter (TC 2.A.36) family.</text>
</comment>
<feature type="transmembrane region" description="Helical" evidence="12">
    <location>
        <begin position="171"/>
        <end position="188"/>
    </location>
</feature>
<keyword evidence="4" id="KW-0050">Antiport</keyword>
<keyword evidence="5" id="KW-1003">Cell membrane</keyword>
<dbReference type="InterPro" id="IPR018422">
    <property type="entry name" value="Cation/H_exchanger_CPA1"/>
</dbReference>
<dbReference type="Gene3D" id="1.20.1530.20">
    <property type="match status" value="1"/>
</dbReference>
<dbReference type="EMBL" id="JACOAF010000021">
    <property type="protein sequence ID" value="MBC3539868.1"/>
    <property type="molecule type" value="Genomic_DNA"/>
</dbReference>
<evidence type="ECO:0000256" key="1">
    <source>
        <dbReference type="ARBA" id="ARBA00004651"/>
    </source>
</evidence>
<keyword evidence="8" id="KW-0915">Sodium</keyword>
<evidence type="ECO:0000256" key="2">
    <source>
        <dbReference type="ARBA" id="ARBA00007367"/>
    </source>
</evidence>
<feature type="domain" description="Cation/H+ exchanger transmembrane" evidence="13">
    <location>
        <begin position="13"/>
        <end position="407"/>
    </location>
</feature>
<keyword evidence="7 12" id="KW-1133">Transmembrane helix</keyword>
<evidence type="ECO:0000256" key="11">
    <source>
        <dbReference type="ARBA" id="ARBA00023201"/>
    </source>
</evidence>
<dbReference type="PANTHER" id="PTHR10110">
    <property type="entry name" value="SODIUM/HYDROGEN EXCHANGER"/>
    <property type="match status" value="1"/>
</dbReference>
<evidence type="ECO:0000256" key="3">
    <source>
        <dbReference type="ARBA" id="ARBA00022448"/>
    </source>
</evidence>
<proteinExistence type="inferred from homology"/>
<evidence type="ECO:0000259" key="13">
    <source>
        <dbReference type="Pfam" id="PF00999"/>
    </source>
</evidence>
<evidence type="ECO:0000256" key="6">
    <source>
        <dbReference type="ARBA" id="ARBA00022692"/>
    </source>
</evidence>
<name>A0ABR6VRN8_9BACT</name>
<dbReference type="Pfam" id="PF00999">
    <property type="entry name" value="Na_H_Exchanger"/>
    <property type="match status" value="1"/>
</dbReference>
<keyword evidence="3" id="KW-0813">Transport</keyword>
<feature type="transmembrane region" description="Helical" evidence="12">
    <location>
        <begin position="235"/>
        <end position="253"/>
    </location>
</feature>
<organism evidence="14 15">
    <name type="scientific">Rufibacter sediminis</name>
    <dbReference type="NCBI Taxonomy" id="2762756"/>
    <lineage>
        <taxon>Bacteria</taxon>
        <taxon>Pseudomonadati</taxon>
        <taxon>Bacteroidota</taxon>
        <taxon>Cytophagia</taxon>
        <taxon>Cytophagales</taxon>
        <taxon>Hymenobacteraceae</taxon>
        <taxon>Rufibacter</taxon>
    </lineage>
</organism>